<evidence type="ECO:0000256" key="4">
    <source>
        <dbReference type="SAM" id="SignalP"/>
    </source>
</evidence>
<comment type="caution">
    <text evidence="7">The sequence shown here is derived from an EMBL/GenBank/DDBJ whole genome shotgun (WGS) entry which is preliminary data.</text>
</comment>
<dbReference type="AlphaFoldDB" id="A0A7W7IC12"/>
<sequence length="327" mass="33755">MTWAFVVLLLAGVLAACGGGGDSGSESADSAARAPAATSGDRDAGAGSAERAPEGAGEGAGAGAGPGAEKPRAPLTAAREVVHTASLRVRAEDVNASAAKAKQLVTGAGGYVERESSRTEPPRSEITLKIPADRYGELLNTLGTQLGTKLSLSQEAEDVTGEVADVAARVRSAEASLASFRKLYERADSIDEIIRLENEISERESDLEALQAREKSLKNRTQFATVTVTLVSKDAPKEPEDDSRGGFLGGLESGWDAFTAFVGGVAMVFGWLLPFLLTAAVLGLPVLAFLRRRRGRVSTVAPAAGGSGPRPEQDKPEQQEAAGPSGG</sequence>
<evidence type="ECO:0000313" key="6">
    <source>
        <dbReference type="EMBL" id="GAA0558918.1"/>
    </source>
</evidence>
<keyword evidence="3" id="KW-1133">Transmembrane helix</keyword>
<feature type="compositionally biased region" description="Gly residues" evidence="2">
    <location>
        <begin position="56"/>
        <end position="66"/>
    </location>
</feature>
<accession>A0A7W7IC12</accession>
<feature type="region of interest" description="Disordered" evidence="2">
    <location>
        <begin position="299"/>
        <end position="327"/>
    </location>
</feature>
<evidence type="ECO:0000313" key="9">
    <source>
        <dbReference type="Proteomes" id="UP001501427"/>
    </source>
</evidence>
<evidence type="ECO:0000313" key="8">
    <source>
        <dbReference type="Proteomes" id="UP000549343"/>
    </source>
</evidence>
<dbReference type="RefSeq" id="WP_184882807.1">
    <property type="nucleotide sequence ID" value="NZ_BAAAHD010000020.1"/>
</dbReference>
<dbReference type="Pfam" id="PF14257">
    <property type="entry name" value="DUF4349"/>
    <property type="match status" value="1"/>
</dbReference>
<evidence type="ECO:0000256" key="3">
    <source>
        <dbReference type="SAM" id="Phobius"/>
    </source>
</evidence>
<feature type="signal peptide" evidence="4">
    <location>
        <begin position="1"/>
        <end position="18"/>
    </location>
</feature>
<reference evidence="6 9" key="1">
    <citation type="journal article" date="2019" name="Int. J. Syst. Evol. Microbiol.">
        <title>The Global Catalogue of Microorganisms (GCM) 10K type strain sequencing project: providing services to taxonomists for standard genome sequencing and annotation.</title>
        <authorList>
            <consortium name="The Broad Institute Genomics Platform"/>
            <consortium name="The Broad Institute Genome Sequencing Center for Infectious Disease"/>
            <person name="Wu L."/>
            <person name="Ma J."/>
        </authorList>
    </citation>
    <scope>NUCLEOTIDE SEQUENCE [LARGE SCALE GENOMIC DNA]</scope>
    <source>
        <strain evidence="6 9">JCM 10667</strain>
    </source>
</reference>
<proteinExistence type="predicted"/>
<keyword evidence="1" id="KW-0175">Coiled coil</keyword>
<reference evidence="7 8" key="2">
    <citation type="submission" date="2020-08" db="EMBL/GenBank/DDBJ databases">
        <title>Sequencing the genomes of 1000 actinobacteria strains.</title>
        <authorList>
            <person name="Klenk H.-P."/>
        </authorList>
    </citation>
    <scope>NUCLEOTIDE SEQUENCE [LARGE SCALE GENOMIC DNA]</scope>
    <source>
        <strain evidence="7 8">DSM 44772</strain>
    </source>
</reference>
<evidence type="ECO:0000259" key="5">
    <source>
        <dbReference type="Pfam" id="PF14257"/>
    </source>
</evidence>
<feature type="transmembrane region" description="Helical" evidence="3">
    <location>
        <begin position="268"/>
        <end position="290"/>
    </location>
</feature>
<feature type="coiled-coil region" evidence="1">
    <location>
        <begin position="193"/>
        <end position="220"/>
    </location>
</feature>
<organism evidence="7 8">
    <name type="scientific">Actinomadura livida</name>
    <dbReference type="NCBI Taxonomy" id="79909"/>
    <lineage>
        <taxon>Bacteria</taxon>
        <taxon>Bacillati</taxon>
        <taxon>Actinomycetota</taxon>
        <taxon>Actinomycetes</taxon>
        <taxon>Streptosporangiales</taxon>
        <taxon>Thermomonosporaceae</taxon>
        <taxon>Actinomadura</taxon>
    </lineage>
</organism>
<dbReference type="EMBL" id="BAAAHD010000020">
    <property type="protein sequence ID" value="GAA0558918.1"/>
    <property type="molecule type" value="Genomic_DNA"/>
</dbReference>
<dbReference type="Proteomes" id="UP001501427">
    <property type="component" value="Unassembled WGS sequence"/>
</dbReference>
<feature type="compositionally biased region" description="Low complexity" evidence="2">
    <location>
        <begin position="24"/>
        <end position="50"/>
    </location>
</feature>
<keyword evidence="3" id="KW-0472">Membrane</keyword>
<gene>
    <name evidence="7" type="ORF">F4557_002659</name>
    <name evidence="6" type="ORF">GCM10009546_21240</name>
</gene>
<feature type="domain" description="DUF4349" evidence="5">
    <location>
        <begin position="79"/>
        <end position="286"/>
    </location>
</feature>
<keyword evidence="3" id="KW-0812">Transmembrane</keyword>
<feature type="chain" id="PRO_5038976908" evidence="4">
    <location>
        <begin position="19"/>
        <end position="327"/>
    </location>
</feature>
<feature type="region of interest" description="Disordered" evidence="2">
    <location>
        <begin position="21"/>
        <end position="72"/>
    </location>
</feature>
<dbReference type="EMBL" id="JACHMV010000001">
    <property type="protein sequence ID" value="MBB4774241.1"/>
    <property type="molecule type" value="Genomic_DNA"/>
</dbReference>
<dbReference type="Proteomes" id="UP000549343">
    <property type="component" value="Unassembled WGS sequence"/>
</dbReference>
<protein>
    <submittedName>
        <fullName evidence="7">Putative lipid-binding transport protein (Tim44 family)</fullName>
    </submittedName>
</protein>
<keyword evidence="4" id="KW-0732">Signal</keyword>
<evidence type="ECO:0000256" key="2">
    <source>
        <dbReference type="SAM" id="MobiDB-lite"/>
    </source>
</evidence>
<evidence type="ECO:0000313" key="7">
    <source>
        <dbReference type="EMBL" id="MBB4774241.1"/>
    </source>
</evidence>
<dbReference type="InterPro" id="IPR025645">
    <property type="entry name" value="DUF4349"/>
</dbReference>
<name>A0A7W7IC12_9ACTN</name>
<evidence type="ECO:0000256" key="1">
    <source>
        <dbReference type="SAM" id="Coils"/>
    </source>
</evidence>
<reference evidence="6" key="3">
    <citation type="submission" date="2023-12" db="EMBL/GenBank/DDBJ databases">
        <authorList>
            <person name="Sun Q."/>
            <person name="Inoue M."/>
        </authorList>
    </citation>
    <scope>NUCLEOTIDE SEQUENCE</scope>
    <source>
        <strain evidence="6">JCM 10667</strain>
    </source>
</reference>
<keyword evidence="9" id="KW-1185">Reference proteome</keyword>